<keyword evidence="6" id="KW-0503">Monooxygenase</keyword>
<dbReference type="InterPro" id="IPR017972">
    <property type="entry name" value="Cyt_P450_CS"/>
</dbReference>
<keyword evidence="5 6" id="KW-0349">Heme</keyword>
<reference evidence="7" key="2">
    <citation type="submission" date="2023-01" db="EMBL/GenBank/DDBJ databases">
        <authorList>
            <person name="Petersen C."/>
        </authorList>
    </citation>
    <scope>NUCLEOTIDE SEQUENCE</scope>
    <source>
        <strain evidence="7">IBT 17514</strain>
    </source>
</reference>
<dbReference type="PRINTS" id="PR00385">
    <property type="entry name" value="P450"/>
</dbReference>
<comment type="caution">
    <text evidence="7">The sequence shown here is derived from an EMBL/GenBank/DDBJ whole genome shotgun (WGS) entry which is preliminary data.</text>
</comment>
<dbReference type="SUPFAM" id="SSF48264">
    <property type="entry name" value="Cytochrome P450"/>
    <property type="match status" value="1"/>
</dbReference>
<reference evidence="7" key="1">
    <citation type="journal article" date="2023" name="IMA Fungus">
        <title>Comparative genomic study of the Penicillium genus elucidates a diverse pangenome and 15 lateral gene transfer events.</title>
        <authorList>
            <person name="Petersen C."/>
            <person name="Sorensen T."/>
            <person name="Nielsen M.R."/>
            <person name="Sondergaard T.E."/>
            <person name="Sorensen J.L."/>
            <person name="Fitzpatrick D.A."/>
            <person name="Frisvad J.C."/>
            <person name="Nielsen K.L."/>
        </authorList>
    </citation>
    <scope>NUCLEOTIDE SEQUENCE</scope>
    <source>
        <strain evidence="7">IBT 17514</strain>
    </source>
</reference>
<feature type="binding site" description="axial binding residue" evidence="5">
    <location>
        <position position="451"/>
    </location>
    <ligand>
        <name>heme</name>
        <dbReference type="ChEBI" id="CHEBI:30413"/>
    </ligand>
    <ligandPart>
        <name>Fe</name>
        <dbReference type="ChEBI" id="CHEBI:18248"/>
    </ligandPart>
</feature>
<dbReference type="InterPro" id="IPR002401">
    <property type="entry name" value="Cyt_P450_E_grp-I"/>
</dbReference>
<gene>
    <name evidence="7" type="ORF">N7493_003638</name>
</gene>
<dbReference type="Gene3D" id="1.10.630.10">
    <property type="entry name" value="Cytochrome P450"/>
    <property type="match status" value="1"/>
</dbReference>
<dbReference type="AlphaFoldDB" id="A0AAD6MXP0"/>
<dbReference type="Proteomes" id="UP001215712">
    <property type="component" value="Unassembled WGS sequence"/>
</dbReference>
<keyword evidence="3 6" id="KW-0560">Oxidoreductase</keyword>
<dbReference type="PRINTS" id="PR00463">
    <property type="entry name" value="EP450I"/>
</dbReference>
<dbReference type="Pfam" id="PF00067">
    <property type="entry name" value="p450"/>
    <property type="match status" value="1"/>
</dbReference>
<keyword evidence="4 5" id="KW-0408">Iron</keyword>
<dbReference type="InterPro" id="IPR050121">
    <property type="entry name" value="Cytochrome_P450_monoxygenase"/>
</dbReference>
<dbReference type="GO" id="GO:0016705">
    <property type="term" value="F:oxidoreductase activity, acting on paired donors, with incorporation or reduction of molecular oxygen"/>
    <property type="evidence" value="ECO:0007669"/>
    <property type="project" value="InterPro"/>
</dbReference>
<evidence type="ECO:0000313" key="8">
    <source>
        <dbReference type="Proteomes" id="UP001215712"/>
    </source>
</evidence>
<protein>
    <recommendedName>
        <fullName evidence="9">Cytochrome P450</fullName>
    </recommendedName>
</protein>
<dbReference type="CDD" id="cd11060">
    <property type="entry name" value="CYP57A1-like"/>
    <property type="match status" value="1"/>
</dbReference>
<keyword evidence="2 5" id="KW-0479">Metal-binding</keyword>
<proteinExistence type="inferred from homology"/>
<evidence type="ECO:0000256" key="4">
    <source>
        <dbReference type="ARBA" id="ARBA00023004"/>
    </source>
</evidence>
<name>A0AAD6MXP0_9EURO</name>
<comment type="cofactor">
    <cofactor evidence="1 5">
        <name>heme</name>
        <dbReference type="ChEBI" id="CHEBI:30413"/>
    </cofactor>
</comment>
<dbReference type="PANTHER" id="PTHR24305">
    <property type="entry name" value="CYTOCHROME P450"/>
    <property type="match status" value="1"/>
</dbReference>
<keyword evidence="8" id="KW-1185">Reference proteome</keyword>
<dbReference type="GO" id="GO:0043386">
    <property type="term" value="P:mycotoxin biosynthetic process"/>
    <property type="evidence" value="ECO:0007669"/>
    <property type="project" value="UniProtKB-ARBA"/>
</dbReference>
<organism evidence="7 8">
    <name type="scientific">Penicillium malachiteum</name>
    <dbReference type="NCBI Taxonomy" id="1324776"/>
    <lineage>
        <taxon>Eukaryota</taxon>
        <taxon>Fungi</taxon>
        <taxon>Dikarya</taxon>
        <taxon>Ascomycota</taxon>
        <taxon>Pezizomycotina</taxon>
        <taxon>Eurotiomycetes</taxon>
        <taxon>Eurotiomycetidae</taxon>
        <taxon>Eurotiales</taxon>
        <taxon>Aspergillaceae</taxon>
        <taxon>Penicillium</taxon>
    </lineage>
</organism>
<dbReference type="PROSITE" id="PS00086">
    <property type="entry name" value="CYTOCHROME_P450"/>
    <property type="match status" value="1"/>
</dbReference>
<dbReference type="GO" id="GO:0020037">
    <property type="term" value="F:heme binding"/>
    <property type="evidence" value="ECO:0007669"/>
    <property type="project" value="InterPro"/>
</dbReference>
<dbReference type="GO" id="GO:0004497">
    <property type="term" value="F:monooxygenase activity"/>
    <property type="evidence" value="ECO:0007669"/>
    <property type="project" value="UniProtKB-KW"/>
</dbReference>
<dbReference type="InterPro" id="IPR001128">
    <property type="entry name" value="Cyt_P450"/>
</dbReference>
<dbReference type="PANTHER" id="PTHR24305:SF180">
    <property type="entry name" value="P450, PUTATIVE (EUROFUNG)-RELATED"/>
    <property type="match status" value="1"/>
</dbReference>
<evidence type="ECO:0000256" key="5">
    <source>
        <dbReference type="PIRSR" id="PIRSR602401-1"/>
    </source>
</evidence>
<evidence type="ECO:0000256" key="3">
    <source>
        <dbReference type="ARBA" id="ARBA00023002"/>
    </source>
</evidence>
<evidence type="ECO:0000256" key="1">
    <source>
        <dbReference type="ARBA" id="ARBA00001971"/>
    </source>
</evidence>
<accession>A0AAD6MXP0</accession>
<sequence>MISLSDFATTVALAVSILFVSRFLWNYICSPLKSFPGPAATSFTNIWRLRDVYKGRCDITQNALHRKYGSAVRMGPNMLSLSDPNLIGQVYNTKSPWLKSDMYNVNDVVVSGMRLSNLFSTQDEKWHSTFVRPINSLYSMSRVQETEHNVDITIELFLEKLRVNFVRTGKPCEISDWCNFFAWDAMSQATFSQDLGILEAGSDYKGFLGRSNQTLDYFASICQVPLLDCLLDKNPIMRIGPPTFVWANIFSLEKLQERYQERSKNATPKVDFLSKFLEIKEKNPELVDDNVIILWLLSNVLAGSDSTGSTICATIYYVLKKPAVYKKLCTELRAANLSLPAKWKDIQGLEYLEAVIREAMRVHPGVGLLLERVVPKGGLTLSDGRFVPEGTIVGMNPWVINRDETVFGANTDEFIPERWLQGPGESDETYQARFKKMKSTDFTFGAGSRTCLGRHMSQLESFKLIATLFSTFDMELPSLDHQWQVTNSWFLRQTDIPVRLMERQD</sequence>
<dbReference type="InterPro" id="IPR036396">
    <property type="entry name" value="Cyt_P450_sf"/>
</dbReference>
<dbReference type="GO" id="GO:0005506">
    <property type="term" value="F:iron ion binding"/>
    <property type="evidence" value="ECO:0007669"/>
    <property type="project" value="InterPro"/>
</dbReference>
<dbReference type="EMBL" id="JAQJAN010000004">
    <property type="protein sequence ID" value="KAJ5732157.1"/>
    <property type="molecule type" value="Genomic_DNA"/>
</dbReference>
<evidence type="ECO:0000256" key="6">
    <source>
        <dbReference type="RuleBase" id="RU000461"/>
    </source>
</evidence>
<evidence type="ECO:0000313" key="7">
    <source>
        <dbReference type="EMBL" id="KAJ5732157.1"/>
    </source>
</evidence>
<comment type="similarity">
    <text evidence="6">Belongs to the cytochrome P450 family.</text>
</comment>
<evidence type="ECO:0008006" key="9">
    <source>
        <dbReference type="Google" id="ProtNLM"/>
    </source>
</evidence>
<evidence type="ECO:0000256" key="2">
    <source>
        <dbReference type="ARBA" id="ARBA00022723"/>
    </source>
</evidence>